<dbReference type="GeneID" id="56079111"/>
<dbReference type="GO" id="GO:0015833">
    <property type="term" value="P:peptide transport"/>
    <property type="evidence" value="ECO:0007669"/>
    <property type="project" value="TreeGrafter"/>
</dbReference>
<name>A0A7D5P171_9EURY</name>
<evidence type="ECO:0000256" key="3">
    <source>
        <dbReference type="ARBA" id="ARBA00022729"/>
    </source>
</evidence>
<dbReference type="Proteomes" id="UP000509667">
    <property type="component" value="Chromosome"/>
</dbReference>
<evidence type="ECO:0000313" key="6">
    <source>
        <dbReference type="EMBL" id="QLH78443.1"/>
    </source>
</evidence>
<comment type="similarity">
    <text evidence="1">Belongs to the bacterial solute-binding protein 5 family.</text>
</comment>
<keyword evidence="2" id="KW-0813">Transport</keyword>
<proteinExistence type="inferred from homology"/>
<dbReference type="Gene3D" id="3.10.105.10">
    <property type="entry name" value="Dipeptide-binding Protein, Domain 3"/>
    <property type="match status" value="1"/>
</dbReference>
<organism evidence="6 7">
    <name type="scientific">Halosimplex rubrum</name>
    <dbReference type="NCBI Taxonomy" id="869889"/>
    <lineage>
        <taxon>Archaea</taxon>
        <taxon>Methanobacteriati</taxon>
        <taxon>Methanobacteriota</taxon>
        <taxon>Stenosarchaea group</taxon>
        <taxon>Halobacteria</taxon>
        <taxon>Halobacteriales</taxon>
        <taxon>Haloarculaceae</taxon>
        <taxon>Halosimplex</taxon>
    </lineage>
</organism>
<evidence type="ECO:0000256" key="1">
    <source>
        <dbReference type="ARBA" id="ARBA00005695"/>
    </source>
</evidence>
<feature type="compositionally biased region" description="Gly residues" evidence="4">
    <location>
        <begin position="41"/>
        <end position="82"/>
    </location>
</feature>
<accession>A0A7D5P171</accession>
<evidence type="ECO:0000259" key="5">
    <source>
        <dbReference type="Pfam" id="PF00496"/>
    </source>
</evidence>
<dbReference type="RefSeq" id="WP_179908326.1">
    <property type="nucleotide sequence ID" value="NZ_CP058910.1"/>
</dbReference>
<feature type="region of interest" description="Disordered" evidence="4">
    <location>
        <begin position="41"/>
        <end position="106"/>
    </location>
</feature>
<feature type="compositionally biased region" description="Polar residues" evidence="4">
    <location>
        <begin position="85"/>
        <end position="103"/>
    </location>
</feature>
<reference evidence="6 7" key="1">
    <citation type="submission" date="2020-07" db="EMBL/GenBank/DDBJ databases">
        <title>Halosimplex pelagicum sp. nov. and Halosimplex rubrum sp. nov., isolated from salted brown alga Laminaria, and emended description of the genus Halosimplex.</title>
        <authorList>
            <person name="Cui H."/>
        </authorList>
    </citation>
    <scope>NUCLEOTIDE SEQUENCE [LARGE SCALE GENOMIC DNA]</scope>
    <source>
        <strain evidence="6 7">R27</strain>
    </source>
</reference>
<protein>
    <recommendedName>
        <fullName evidence="5">Solute-binding protein family 5 domain-containing protein</fullName>
    </recommendedName>
</protein>
<gene>
    <name evidence="6" type="ORF">HZS55_14570</name>
</gene>
<dbReference type="InterPro" id="IPR039424">
    <property type="entry name" value="SBP_5"/>
</dbReference>
<dbReference type="Pfam" id="PF00496">
    <property type="entry name" value="SBP_bac_5"/>
    <property type="match status" value="1"/>
</dbReference>
<dbReference type="AlphaFoldDB" id="A0A7D5P171"/>
<dbReference type="GO" id="GO:1904680">
    <property type="term" value="F:peptide transmembrane transporter activity"/>
    <property type="evidence" value="ECO:0007669"/>
    <property type="project" value="TreeGrafter"/>
</dbReference>
<evidence type="ECO:0000313" key="7">
    <source>
        <dbReference type="Proteomes" id="UP000509667"/>
    </source>
</evidence>
<dbReference type="InterPro" id="IPR000914">
    <property type="entry name" value="SBP_5_dom"/>
</dbReference>
<dbReference type="KEGG" id="hrr:HZS55_14570"/>
<keyword evidence="3" id="KW-0732">Signal</keyword>
<dbReference type="SUPFAM" id="SSF53850">
    <property type="entry name" value="Periplasmic binding protein-like II"/>
    <property type="match status" value="1"/>
</dbReference>
<evidence type="ECO:0000256" key="2">
    <source>
        <dbReference type="ARBA" id="ARBA00022448"/>
    </source>
</evidence>
<sequence length="632" mass="70189">MSRRTKTEFDTHRNAVSRRRLLQMGAIGTVMGLAGCGSDGNGNGTDGDGDGGDGGSNGGDGGSNGGDGGSNGGDGGDGGSGGSPIDSTATLFTNAPPNNSHFNPYNPAQHAGFEQYYSIQLFAFNGNTNEYHSRLGSEFTLEDTTATIELDDSYSWQDGSAVTANDVANQFQIARMLDYPIWNRIESMEVPDDTTIVFEVDRPYSKNIIRSNLNRFIVVKEGSEWDQWIDLASQDLSDEEKSSAQEDLQSWNYAVEKGKTPAANGPLVLSERRSDGWLFEQNEHWPYEFNIPEYEFRQVTSDNGIWQMSIADEMDMASHHSVTADTKSQYPEHMEHFTLPANECIAPVLNHEHPVWGQREARKALAYLIDRERLIRNMNPRHSQLEQVSGYTDVLAEDILSENFRGQLEEYGVNSQPEKAAEMMRAAGMERVNGTWQTSEGETVTFEWMGARWPDATGIATTLGTHFEKFGVDFTDTTVSTSSWSQRKSQGDYTMTWHVTAGPGHPWFYTTNVLNPQILTQVSVPQETAELPPVGEPDGELEEFNLRQMQGDMAVAEGDDLQNYAEQFAWFINQALPVMPITNAGLSSLVTYDDWEFPETDADIMGIQFPPSQLLKETREGSNRTVLQAKTE</sequence>
<dbReference type="OrthoDB" id="233597at2157"/>
<dbReference type="PANTHER" id="PTHR30290:SF9">
    <property type="entry name" value="OLIGOPEPTIDE-BINDING PROTEIN APPA"/>
    <property type="match status" value="1"/>
</dbReference>
<feature type="domain" description="Solute-binding protein family 5" evidence="5">
    <location>
        <begin position="143"/>
        <end position="511"/>
    </location>
</feature>
<evidence type="ECO:0000256" key="4">
    <source>
        <dbReference type="SAM" id="MobiDB-lite"/>
    </source>
</evidence>
<keyword evidence="7" id="KW-1185">Reference proteome</keyword>
<dbReference type="EMBL" id="CP058910">
    <property type="protein sequence ID" value="QLH78443.1"/>
    <property type="molecule type" value="Genomic_DNA"/>
</dbReference>
<dbReference type="PANTHER" id="PTHR30290">
    <property type="entry name" value="PERIPLASMIC BINDING COMPONENT OF ABC TRANSPORTER"/>
    <property type="match status" value="1"/>
</dbReference>
<dbReference type="Gene3D" id="3.40.190.10">
    <property type="entry name" value="Periplasmic binding protein-like II"/>
    <property type="match status" value="1"/>
</dbReference>